<dbReference type="InterPro" id="IPR011964">
    <property type="entry name" value="YVTN_b-propeller_repeat"/>
</dbReference>
<organism evidence="2 3">
    <name type="scientific">Nakamurella endophytica</name>
    <dbReference type="NCBI Taxonomy" id="1748367"/>
    <lineage>
        <taxon>Bacteria</taxon>
        <taxon>Bacillati</taxon>
        <taxon>Actinomycetota</taxon>
        <taxon>Actinomycetes</taxon>
        <taxon>Nakamurellales</taxon>
        <taxon>Nakamurellaceae</taxon>
        <taxon>Nakamurella</taxon>
    </lineage>
</organism>
<comment type="caution">
    <text evidence="2">The sequence shown here is derived from an EMBL/GenBank/DDBJ whole genome shotgun (WGS) entry which is preliminary data.</text>
</comment>
<evidence type="ECO:0000313" key="2">
    <source>
        <dbReference type="EMBL" id="GGL90014.1"/>
    </source>
</evidence>
<evidence type="ECO:0008006" key="4">
    <source>
        <dbReference type="Google" id="ProtNLM"/>
    </source>
</evidence>
<dbReference type="Proteomes" id="UP000655208">
    <property type="component" value="Unassembled WGS sequence"/>
</dbReference>
<dbReference type="PROSITE" id="PS51257">
    <property type="entry name" value="PROKAR_LIPOPROTEIN"/>
    <property type="match status" value="1"/>
</dbReference>
<dbReference type="AlphaFoldDB" id="A0A917SMK6"/>
<dbReference type="InterPro" id="IPR011048">
    <property type="entry name" value="Haem_d1_sf"/>
</dbReference>
<protein>
    <recommendedName>
        <fullName evidence="4">YncE family protein</fullName>
    </recommendedName>
</protein>
<gene>
    <name evidence="2" type="ORF">GCM10011594_07120</name>
</gene>
<dbReference type="InterPro" id="IPR051200">
    <property type="entry name" value="Host-pathogen_enzymatic-act"/>
</dbReference>
<dbReference type="PANTHER" id="PTHR47197">
    <property type="entry name" value="PROTEIN NIRF"/>
    <property type="match status" value="1"/>
</dbReference>
<feature type="region of interest" description="Disordered" evidence="1">
    <location>
        <begin position="403"/>
        <end position="431"/>
    </location>
</feature>
<dbReference type="RefSeq" id="WP_188940042.1">
    <property type="nucleotide sequence ID" value="NZ_BMNA01000001.1"/>
</dbReference>
<dbReference type="PANTHER" id="PTHR47197:SF3">
    <property type="entry name" value="DIHYDRO-HEME D1 DEHYDROGENASE"/>
    <property type="match status" value="1"/>
</dbReference>
<dbReference type="NCBIfam" id="TIGR02276">
    <property type="entry name" value="beta_rpt_yvtn"/>
    <property type="match status" value="1"/>
</dbReference>
<reference evidence="2" key="1">
    <citation type="journal article" date="2014" name="Int. J. Syst. Evol. Microbiol.">
        <title>Complete genome sequence of Corynebacterium casei LMG S-19264T (=DSM 44701T), isolated from a smear-ripened cheese.</title>
        <authorList>
            <consortium name="US DOE Joint Genome Institute (JGI-PGF)"/>
            <person name="Walter F."/>
            <person name="Albersmeier A."/>
            <person name="Kalinowski J."/>
            <person name="Ruckert C."/>
        </authorList>
    </citation>
    <scope>NUCLEOTIDE SEQUENCE</scope>
    <source>
        <strain evidence="2">CGMCC 4.7308</strain>
    </source>
</reference>
<keyword evidence="3" id="KW-1185">Reference proteome</keyword>
<dbReference type="Gene3D" id="2.130.10.10">
    <property type="entry name" value="YVTN repeat-like/Quinoprotein amine dehydrogenase"/>
    <property type="match status" value="2"/>
</dbReference>
<accession>A0A917SMK6</accession>
<sequence length="431" mass="46030">MTENPTRRPARGPSRRGFLAGSAGLVAVAAAACSPSGNNSAGSSSAAPAASNTNADFELANAGGVLGWAGVAVIGAGQSNKLFIIDAKYHKTVTTIYNQVPYTERTDPAKYPNLRDSHAIVFTKDFKRMFTATASTYAHSVVIEYDPVTLLEVGRVDTGTGSHHLALSPDDKFLYAANQYGASLTVIDTATMKHVTDIKVGQGPDYISPSMYWDGKAIDTKYLWVTVDGGKTLAVIDWKTNTVAKQIPIPATAHGINLTPDGKYVWMAGLAFKEVWVIDNNTLEVITKLPIPGSPIHISISPDSKYAYVTTADNLIYKVDTTTYQTLWQSKGTVIPAHTGLSPDGKELWTLNHGMDTTRYPYLLGGQPVEGVQIWETDGGKLIGEIPMEAMPHEIQFVPYSAFGTPTPQQDISNGGSTATASSAPSSRAGT</sequence>
<proteinExistence type="predicted"/>
<dbReference type="InterPro" id="IPR006311">
    <property type="entry name" value="TAT_signal"/>
</dbReference>
<name>A0A917SMK6_9ACTN</name>
<dbReference type="EMBL" id="BMNA01000001">
    <property type="protein sequence ID" value="GGL90014.1"/>
    <property type="molecule type" value="Genomic_DNA"/>
</dbReference>
<dbReference type="SUPFAM" id="SSF51004">
    <property type="entry name" value="C-terminal (heme d1) domain of cytochrome cd1-nitrite reductase"/>
    <property type="match status" value="1"/>
</dbReference>
<evidence type="ECO:0000313" key="3">
    <source>
        <dbReference type="Proteomes" id="UP000655208"/>
    </source>
</evidence>
<dbReference type="PROSITE" id="PS51318">
    <property type="entry name" value="TAT"/>
    <property type="match status" value="1"/>
</dbReference>
<dbReference type="InterPro" id="IPR015943">
    <property type="entry name" value="WD40/YVTN_repeat-like_dom_sf"/>
</dbReference>
<reference evidence="2" key="2">
    <citation type="submission" date="2020-09" db="EMBL/GenBank/DDBJ databases">
        <authorList>
            <person name="Sun Q."/>
            <person name="Zhou Y."/>
        </authorList>
    </citation>
    <scope>NUCLEOTIDE SEQUENCE</scope>
    <source>
        <strain evidence="2">CGMCC 4.7308</strain>
    </source>
</reference>
<evidence type="ECO:0000256" key="1">
    <source>
        <dbReference type="SAM" id="MobiDB-lite"/>
    </source>
</evidence>
<feature type="compositionally biased region" description="Low complexity" evidence="1">
    <location>
        <begin position="413"/>
        <end position="431"/>
    </location>
</feature>